<dbReference type="SUPFAM" id="SSF56349">
    <property type="entry name" value="DNA breaking-rejoining enzymes"/>
    <property type="match status" value="1"/>
</dbReference>
<evidence type="ECO:0000313" key="5">
    <source>
        <dbReference type="EMBL" id="AWW35441.1"/>
    </source>
</evidence>
<dbReference type="AlphaFoldDB" id="A0A2Z4IQK7"/>
<feature type="domain" description="Core-binding (CB)" evidence="4">
    <location>
        <begin position="258"/>
        <end position="348"/>
    </location>
</feature>
<dbReference type="InterPro" id="IPR044068">
    <property type="entry name" value="CB"/>
</dbReference>
<dbReference type="GO" id="GO:0006310">
    <property type="term" value="P:DNA recombination"/>
    <property type="evidence" value="ECO:0007669"/>
    <property type="project" value="UniProtKB-KW"/>
</dbReference>
<keyword evidence="2" id="KW-0233">DNA recombination</keyword>
<dbReference type="PROSITE" id="PS51900">
    <property type="entry name" value="CB"/>
    <property type="match status" value="1"/>
</dbReference>
<dbReference type="GO" id="GO:0003677">
    <property type="term" value="F:DNA binding"/>
    <property type="evidence" value="ECO:0007669"/>
    <property type="project" value="UniProtKB-UniRule"/>
</dbReference>
<name>A0A2Z4IQK7_9ACTN</name>
<evidence type="ECO:0000256" key="2">
    <source>
        <dbReference type="ARBA" id="ARBA00023172"/>
    </source>
</evidence>
<proteinExistence type="predicted"/>
<keyword evidence="6" id="KW-1185">Reference proteome</keyword>
<evidence type="ECO:0000313" key="6">
    <source>
        <dbReference type="Proteomes" id="UP000249616"/>
    </source>
</evidence>
<evidence type="ECO:0000259" key="4">
    <source>
        <dbReference type="PROSITE" id="PS51900"/>
    </source>
</evidence>
<dbReference type="Gene3D" id="1.10.150.130">
    <property type="match status" value="1"/>
</dbReference>
<dbReference type="EMBL" id="CP030073">
    <property type="protein sequence ID" value="AWW35441.1"/>
    <property type="molecule type" value="Genomic_DNA"/>
</dbReference>
<protein>
    <submittedName>
        <fullName evidence="5">Integrase</fullName>
    </submittedName>
</protein>
<keyword evidence="1 3" id="KW-0238">DNA-binding</keyword>
<dbReference type="InterPro" id="IPR013762">
    <property type="entry name" value="Integrase-like_cat_sf"/>
</dbReference>
<dbReference type="InterPro" id="IPR011010">
    <property type="entry name" value="DNA_brk_join_enz"/>
</dbReference>
<dbReference type="Gene3D" id="1.10.443.10">
    <property type="entry name" value="Intergrase catalytic core"/>
    <property type="match status" value="1"/>
</dbReference>
<dbReference type="Proteomes" id="UP000249616">
    <property type="component" value="Chromosome"/>
</dbReference>
<accession>A0A2Z4IQK7</accession>
<dbReference type="KEGG" id="scad:DN051_01045"/>
<evidence type="ECO:0000256" key="3">
    <source>
        <dbReference type="PROSITE-ProRule" id="PRU01248"/>
    </source>
</evidence>
<dbReference type="InterPro" id="IPR010998">
    <property type="entry name" value="Integrase_recombinase_N"/>
</dbReference>
<gene>
    <name evidence="5" type="ORF">DN051_01045</name>
</gene>
<organism evidence="5 6">
    <name type="scientific">Streptomyces cadmiisoli</name>
    <dbReference type="NCBI Taxonomy" id="2184053"/>
    <lineage>
        <taxon>Bacteria</taxon>
        <taxon>Bacillati</taxon>
        <taxon>Actinomycetota</taxon>
        <taxon>Actinomycetes</taxon>
        <taxon>Kitasatosporales</taxon>
        <taxon>Streptomycetaceae</taxon>
        <taxon>Streptomyces</taxon>
        <taxon>Streptomyces aurantiacus group</taxon>
    </lineage>
</organism>
<evidence type="ECO:0000256" key="1">
    <source>
        <dbReference type="ARBA" id="ARBA00023125"/>
    </source>
</evidence>
<sequence>MGKKQRDCVACGGPVGYLDRQHCCRCWRRMKGEAAKAPCPSCGLDRVLQNDTGRCITCSRVCRECGHPVRSPKNQLCRECRRKAGQLAGQRICPRCGKLGYLRETTGWCGHCSRPRPEKKPPRICRECGQLRRHAGLGLCSACWQKHPGRPFIRGEHLRERLTDPPRWLGDFVAEVAAGHCVARACGFITDLGRLLEDEHSNSPQALLERSRRPGRSMGSFARALEDFFTLRGLALPTDQAERLAAGRRHRRVEAVPEPLRQAVAAFDVFRMRAQDRARRAGTRPRTNHTLETALATLRDLAVFLINERVKDGWSLVDVHDIEAFLAVLPRARKRRLTVLRQFFRFARAQKLLLVDPTRGLAAKEASGFRGQTLTLDQQRELFRRWTAEDLVHPHEALVGMLALLHGASSSEVRLLQITDVDRLAQSIRLGKRPHPVPLDPASWTVLQRCLDHRNGWPTENPHVMVTKGTKAGRSPASTAYLSHVLDDCGFPPRMIRSTRLLDLVNTMDPKLVAAAFGMDPQATLIYLSDRIDETRLSQWETERG</sequence>
<reference evidence="5 6" key="1">
    <citation type="journal article" date="2019" name="Int. J. Syst. Evol. Microbiol.">
        <title>Streptomyces cadmiisoli sp. nov., a novel actinomycete isolated from cadmium-contaminated soil.</title>
        <authorList>
            <person name="Li K."/>
            <person name="Tang X."/>
            <person name="Zhao J."/>
            <person name="Guo Y."/>
            <person name="Tang Y."/>
            <person name="Gao J."/>
        </authorList>
    </citation>
    <scope>NUCLEOTIDE SEQUENCE [LARGE SCALE GENOMIC DNA]</scope>
    <source>
        <strain evidence="5 6">ZFG47</strain>
    </source>
</reference>
<dbReference type="GO" id="GO:0015074">
    <property type="term" value="P:DNA integration"/>
    <property type="evidence" value="ECO:0007669"/>
    <property type="project" value="InterPro"/>
</dbReference>